<evidence type="ECO:0008006" key="5">
    <source>
        <dbReference type="Google" id="ProtNLM"/>
    </source>
</evidence>
<sequence>MMKTHLLVAVMLSALTACGGDENEDSGNEVPAPSEQTDNRKNVTGSYAVTGTLTLTANGKSDVSQVQDTLRITNDTTSASKAALLLHIASLGCGPKATMTGERTFNPSNTKCPMPPQQDCTASLTYTRGIGKKEEGGALQTSLYGKIDLNCGSRGSATVDVSMVMSGSRTGESLPDMPGDALKGTTSVTLSEALEQVALTTRQ</sequence>
<organism evidence="3 4">
    <name type="scientific">Pyxidicoccus parkwayensis</name>
    <dbReference type="NCBI Taxonomy" id="2813578"/>
    <lineage>
        <taxon>Bacteria</taxon>
        <taxon>Pseudomonadati</taxon>
        <taxon>Myxococcota</taxon>
        <taxon>Myxococcia</taxon>
        <taxon>Myxococcales</taxon>
        <taxon>Cystobacterineae</taxon>
        <taxon>Myxococcaceae</taxon>
        <taxon>Pyxidicoccus</taxon>
    </lineage>
</organism>
<keyword evidence="4" id="KW-1185">Reference proteome</keyword>
<keyword evidence="2" id="KW-0732">Signal</keyword>
<evidence type="ECO:0000313" key="3">
    <source>
        <dbReference type="EMBL" id="QSQ21024.1"/>
    </source>
</evidence>
<dbReference type="RefSeq" id="WP_206722603.1">
    <property type="nucleotide sequence ID" value="NZ_CP071090.1"/>
</dbReference>
<reference evidence="3 4" key="1">
    <citation type="submission" date="2021-02" db="EMBL/GenBank/DDBJ databases">
        <title>De Novo genome assembly of isolated myxobacteria.</title>
        <authorList>
            <person name="Stevens D.C."/>
        </authorList>
    </citation>
    <scope>NUCLEOTIDE SEQUENCE [LARGE SCALE GENOMIC DNA]</scope>
    <source>
        <strain evidence="4">SCPEA02</strain>
    </source>
</reference>
<evidence type="ECO:0000256" key="2">
    <source>
        <dbReference type="SAM" id="SignalP"/>
    </source>
</evidence>
<accession>A0ABX7NRQ0</accession>
<dbReference type="PROSITE" id="PS51257">
    <property type="entry name" value="PROKAR_LIPOPROTEIN"/>
    <property type="match status" value="1"/>
</dbReference>
<name>A0ABX7NRQ0_9BACT</name>
<feature type="signal peptide" evidence="2">
    <location>
        <begin position="1"/>
        <end position="19"/>
    </location>
</feature>
<gene>
    <name evidence="3" type="ORF">JY651_38390</name>
</gene>
<feature type="region of interest" description="Disordered" evidence="1">
    <location>
        <begin position="20"/>
        <end position="43"/>
    </location>
</feature>
<protein>
    <recommendedName>
        <fullName evidence="5">Lipoprotein</fullName>
    </recommendedName>
</protein>
<feature type="chain" id="PRO_5045423419" description="Lipoprotein" evidence="2">
    <location>
        <begin position="20"/>
        <end position="203"/>
    </location>
</feature>
<proteinExistence type="predicted"/>
<evidence type="ECO:0000256" key="1">
    <source>
        <dbReference type="SAM" id="MobiDB-lite"/>
    </source>
</evidence>
<dbReference type="EMBL" id="CP071090">
    <property type="protein sequence ID" value="QSQ21024.1"/>
    <property type="molecule type" value="Genomic_DNA"/>
</dbReference>
<dbReference type="Proteomes" id="UP000662747">
    <property type="component" value="Chromosome"/>
</dbReference>
<evidence type="ECO:0000313" key="4">
    <source>
        <dbReference type="Proteomes" id="UP000662747"/>
    </source>
</evidence>